<dbReference type="WBParaSite" id="PSAMB.scaffold1329size32864.g12429.t1">
    <property type="protein sequence ID" value="PSAMB.scaffold1329size32864.g12429.t1"/>
    <property type="gene ID" value="PSAMB.scaffold1329size32864.g12429"/>
</dbReference>
<reference evidence="3" key="1">
    <citation type="submission" date="2022-11" db="UniProtKB">
        <authorList>
            <consortium name="WormBaseParasite"/>
        </authorList>
    </citation>
    <scope>IDENTIFICATION</scope>
</reference>
<evidence type="ECO:0000313" key="3">
    <source>
        <dbReference type="WBParaSite" id="PSAMB.scaffold1329size32864.g12429.t1"/>
    </source>
</evidence>
<proteinExistence type="predicted"/>
<protein>
    <submittedName>
        <fullName evidence="3">Uncharacterized protein</fullName>
    </submittedName>
</protein>
<feature type="signal peptide" evidence="1">
    <location>
        <begin position="1"/>
        <end position="15"/>
    </location>
</feature>
<dbReference type="Proteomes" id="UP000887566">
    <property type="component" value="Unplaced"/>
</dbReference>
<keyword evidence="1" id="KW-0732">Signal</keyword>
<name>A0A914UX16_9BILA</name>
<organism evidence="2 3">
    <name type="scientific">Plectus sambesii</name>
    <dbReference type="NCBI Taxonomy" id="2011161"/>
    <lineage>
        <taxon>Eukaryota</taxon>
        <taxon>Metazoa</taxon>
        <taxon>Ecdysozoa</taxon>
        <taxon>Nematoda</taxon>
        <taxon>Chromadorea</taxon>
        <taxon>Plectida</taxon>
        <taxon>Plectina</taxon>
        <taxon>Plectoidea</taxon>
        <taxon>Plectidae</taxon>
        <taxon>Plectus</taxon>
    </lineage>
</organism>
<accession>A0A914UX16</accession>
<evidence type="ECO:0000313" key="2">
    <source>
        <dbReference type="Proteomes" id="UP000887566"/>
    </source>
</evidence>
<dbReference type="AlphaFoldDB" id="A0A914UX16"/>
<feature type="chain" id="PRO_5038102185" evidence="1">
    <location>
        <begin position="16"/>
        <end position="419"/>
    </location>
</feature>
<keyword evidence="2" id="KW-1185">Reference proteome</keyword>
<evidence type="ECO:0000256" key="1">
    <source>
        <dbReference type="SAM" id="SignalP"/>
    </source>
</evidence>
<sequence>MGLRLFLILATITKALFLLLNDVHFSASAHSLTVDVDVFRDWLDEDHEDGIELVVEDYIDVELTHEMGSLSNDEKVNVASIVHSLAKRLRRFRTVSKTLIACKDDFIQLADEILELYRSNEKRMSLVDFISLLEQYMDLDDTASIFRNGEREQRPLDQIDDSILTLELTADKDSYELWNYYSDEHPVYTEQNTEQDDCSFASPVVLKHAMLVLPRCIQYIDLNATRSIKKCFPLLDCMAKQSLPVLRVHDTIGTDAELFHNNAVRQELTGITKEELEKNDIHHYGRFMRSGFDVLYSLCKTQAAATTAAQESLYEFGVFVAESLHASNCIVHRTKTIPVDLGLRQMFYEKKRKKIVSVTVEPGVSNTLEIYEVPEDDWSNSLNQEGNQPTDLHTLLAMFLHEYEEIASSETITGTFGRL</sequence>